<proteinExistence type="predicted"/>
<protein>
    <submittedName>
        <fullName evidence="1">Uncharacterized protein</fullName>
    </submittedName>
</protein>
<name>A0ACB9QX39_9MYRT</name>
<comment type="caution">
    <text evidence="1">The sequence shown here is derived from an EMBL/GenBank/DDBJ whole genome shotgun (WGS) entry which is preliminary data.</text>
</comment>
<dbReference type="Proteomes" id="UP001057402">
    <property type="component" value="Chromosome 5"/>
</dbReference>
<accession>A0ACB9QX39</accession>
<organism evidence="1 2">
    <name type="scientific">Melastoma candidum</name>
    <dbReference type="NCBI Taxonomy" id="119954"/>
    <lineage>
        <taxon>Eukaryota</taxon>
        <taxon>Viridiplantae</taxon>
        <taxon>Streptophyta</taxon>
        <taxon>Embryophyta</taxon>
        <taxon>Tracheophyta</taxon>
        <taxon>Spermatophyta</taxon>
        <taxon>Magnoliopsida</taxon>
        <taxon>eudicotyledons</taxon>
        <taxon>Gunneridae</taxon>
        <taxon>Pentapetalae</taxon>
        <taxon>rosids</taxon>
        <taxon>malvids</taxon>
        <taxon>Myrtales</taxon>
        <taxon>Melastomataceae</taxon>
        <taxon>Melastomatoideae</taxon>
        <taxon>Melastomateae</taxon>
        <taxon>Melastoma</taxon>
    </lineage>
</organism>
<gene>
    <name evidence="1" type="ORF">MLD38_018187</name>
</gene>
<reference evidence="2" key="1">
    <citation type="journal article" date="2023" name="Front. Plant Sci.">
        <title>Chromosomal-level genome assembly of Melastoma candidum provides insights into trichome evolution.</title>
        <authorList>
            <person name="Zhong Y."/>
            <person name="Wu W."/>
            <person name="Sun C."/>
            <person name="Zou P."/>
            <person name="Liu Y."/>
            <person name="Dai S."/>
            <person name="Zhou R."/>
        </authorList>
    </citation>
    <scope>NUCLEOTIDE SEQUENCE [LARGE SCALE GENOMIC DNA]</scope>
</reference>
<evidence type="ECO:0000313" key="2">
    <source>
        <dbReference type="Proteomes" id="UP001057402"/>
    </source>
</evidence>
<sequence length="106" mass="11470">MGRSPFGSSMSAAASLATAVVVLVFSTADAAPNNLYSYGVLSLKYRYAGQEMSLSAFKAHDIQRQQHLLAGVDLPLGGTGRPDAVGYFQFNFLFYSFLFSFVVPMN</sequence>
<evidence type="ECO:0000313" key="1">
    <source>
        <dbReference type="EMBL" id="KAI4369783.1"/>
    </source>
</evidence>
<keyword evidence="2" id="KW-1185">Reference proteome</keyword>
<dbReference type="EMBL" id="CM042884">
    <property type="protein sequence ID" value="KAI4369783.1"/>
    <property type="molecule type" value="Genomic_DNA"/>
</dbReference>